<gene>
    <name evidence="1" type="ORF">PM001_LOCUS29225</name>
</gene>
<organism evidence="1 2">
    <name type="scientific">Peronospora matthiolae</name>
    <dbReference type="NCBI Taxonomy" id="2874970"/>
    <lineage>
        <taxon>Eukaryota</taxon>
        <taxon>Sar</taxon>
        <taxon>Stramenopiles</taxon>
        <taxon>Oomycota</taxon>
        <taxon>Peronosporomycetes</taxon>
        <taxon>Peronosporales</taxon>
        <taxon>Peronosporaceae</taxon>
        <taxon>Peronospora</taxon>
    </lineage>
</organism>
<name>A0AAV1VBJ5_9STRA</name>
<sequence length="39" mass="4165">MKIGLALALPLQLHVDNQAAKSQRAGEASSLKAKHVNVR</sequence>
<protein>
    <submittedName>
        <fullName evidence="1">Uncharacterized protein</fullName>
    </submittedName>
</protein>
<evidence type="ECO:0000313" key="2">
    <source>
        <dbReference type="Proteomes" id="UP001162060"/>
    </source>
</evidence>
<dbReference type="AlphaFoldDB" id="A0AAV1VBJ5"/>
<comment type="caution">
    <text evidence="1">The sequence shown here is derived from an EMBL/GenBank/DDBJ whole genome shotgun (WGS) entry which is preliminary data.</text>
</comment>
<dbReference type="EMBL" id="CAKLBY020000306">
    <property type="protein sequence ID" value="CAK7944075.1"/>
    <property type="molecule type" value="Genomic_DNA"/>
</dbReference>
<evidence type="ECO:0000313" key="1">
    <source>
        <dbReference type="EMBL" id="CAK7944075.1"/>
    </source>
</evidence>
<dbReference type="Proteomes" id="UP001162060">
    <property type="component" value="Unassembled WGS sequence"/>
</dbReference>
<proteinExistence type="predicted"/>
<accession>A0AAV1VBJ5</accession>
<reference evidence="1" key="1">
    <citation type="submission" date="2024-01" db="EMBL/GenBank/DDBJ databases">
        <authorList>
            <person name="Webb A."/>
        </authorList>
    </citation>
    <scope>NUCLEOTIDE SEQUENCE</scope>
    <source>
        <strain evidence="1">Pm1</strain>
    </source>
</reference>